<evidence type="ECO:0000313" key="21">
    <source>
        <dbReference type="Proteomes" id="UP000623269"/>
    </source>
</evidence>
<feature type="domain" description="Polysaccharide chain length determinant N-terminal" evidence="18">
    <location>
        <begin position="2"/>
        <end position="90"/>
    </location>
</feature>
<dbReference type="EMBL" id="JAEAGR010000001">
    <property type="protein sequence ID" value="MBH1939402.1"/>
    <property type="molecule type" value="Genomic_DNA"/>
</dbReference>
<keyword evidence="12" id="KW-0067">ATP-binding</keyword>
<dbReference type="InterPro" id="IPR050445">
    <property type="entry name" value="Bact_polysacc_biosynth/exp"/>
</dbReference>
<dbReference type="NCBIfam" id="TIGR01007">
    <property type="entry name" value="eps_fam"/>
    <property type="match status" value="1"/>
</dbReference>
<comment type="similarity">
    <text evidence="2">Belongs to the CpsC/CapA family.</text>
</comment>
<name>A0A8J7KVP5_9FIRM</name>
<feature type="transmembrane region" description="Helical" evidence="17">
    <location>
        <begin position="168"/>
        <end position="190"/>
    </location>
</feature>
<dbReference type="RefSeq" id="WP_197659630.1">
    <property type="nucleotide sequence ID" value="NZ_JAEAGR010000001.1"/>
</dbReference>
<dbReference type="CDD" id="cd05387">
    <property type="entry name" value="BY-kinase"/>
    <property type="match status" value="1"/>
</dbReference>
<keyword evidence="10" id="KW-0547">Nucleotide-binding</keyword>
<evidence type="ECO:0000256" key="7">
    <source>
        <dbReference type="ARBA" id="ARBA00022519"/>
    </source>
</evidence>
<feature type="domain" description="AAA" evidence="19">
    <location>
        <begin position="288"/>
        <end position="416"/>
    </location>
</feature>
<dbReference type="Proteomes" id="UP000623269">
    <property type="component" value="Unassembled WGS sequence"/>
</dbReference>
<evidence type="ECO:0000256" key="16">
    <source>
        <dbReference type="ARBA" id="ARBA00051245"/>
    </source>
</evidence>
<dbReference type="Pfam" id="PF13614">
    <property type="entry name" value="AAA_31"/>
    <property type="match status" value="1"/>
</dbReference>
<evidence type="ECO:0000256" key="15">
    <source>
        <dbReference type="ARBA" id="ARBA00023137"/>
    </source>
</evidence>
<feature type="transmembrane region" description="Helical" evidence="17">
    <location>
        <begin position="16"/>
        <end position="38"/>
    </location>
</feature>
<evidence type="ECO:0000256" key="3">
    <source>
        <dbReference type="ARBA" id="ARBA00007316"/>
    </source>
</evidence>
<keyword evidence="6" id="KW-1003">Cell membrane</keyword>
<evidence type="ECO:0000256" key="12">
    <source>
        <dbReference type="ARBA" id="ARBA00022840"/>
    </source>
</evidence>
<protein>
    <recommendedName>
        <fullName evidence="5">non-specific protein-tyrosine kinase</fullName>
        <ecNumber evidence="5">2.7.10.2</ecNumber>
    </recommendedName>
</protein>
<dbReference type="Gene3D" id="3.40.50.300">
    <property type="entry name" value="P-loop containing nucleotide triphosphate hydrolases"/>
    <property type="match status" value="1"/>
</dbReference>
<evidence type="ECO:0000259" key="19">
    <source>
        <dbReference type="Pfam" id="PF13614"/>
    </source>
</evidence>
<dbReference type="PANTHER" id="PTHR32309:SF13">
    <property type="entry name" value="FERRIC ENTEROBACTIN TRANSPORT PROTEIN FEPE"/>
    <property type="match status" value="1"/>
</dbReference>
<keyword evidence="7" id="KW-0997">Cell inner membrane</keyword>
<dbReference type="SUPFAM" id="SSF52540">
    <property type="entry name" value="P-loop containing nucleoside triphosphate hydrolases"/>
    <property type="match status" value="1"/>
</dbReference>
<comment type="similarity">
    <text evidence="4">Belongs to the etk/wzc family.</text>
</comment>
<dbReference type="Pfam" id="PF02706">
    <property type="entry name" value="Wzz"/>
    <property type="match status" value="1"/>
</dbReference>
<accession>A0A8J7KVP5</accession>
<dbReference type="FunFam" id="3.40.50.300:FF:000527">
    <property type="entry name" value="Tyrosine-protein kinase etk"/>
    <property type="match status" value="1"/>
</dbReference>
<proteinExistence type="inferred from homology"/>
<evidence type="ECO:0000256" key="14">
    <source>
        <dbReference type="ARBA" id="ARBA00023136"/>
    </source>
</evidence>
<evidence type="ECO:0000256" key="13">
    <source>
        <dbReference type="ARBA" id="ARBA00022989"/>
    </source>
</evidence>
<dbReference type="PANTHER" id="PTHR32309">
    <property type="entry name" value="TYROSINE-PROTEIN KINASE"/>
    <property type="match status" value="1"/>
</dbReference>
<dbReference type="InterPro" id="IPR005702">
    <property type="entry name" value="Wzc-like_C"/>
</dbReference>
<keyword evidence="13 17" id="KW-1133">Transmembrane helix</keyword>
<dbReference type="InterPro" id="IPR027417">
    <property type="entry name" value="P-loop_NTPase"/>
</dbReference>
<evidence type="ECO:0000256" key="11">
    <source>
        <dbReference type="ARBA" id="ARBA00022777"/>
    </source>
</evidence>
<dbReference type="EC" id="2.7.10.2" evidence="5"/>
<dbReference type="InterPro" id="IPR003856">
    <property type="entry name" value="LPS_length_determ_N"/>
</dbReference>
<evidence type="ECO:0000256" key="4">
    <source>
        <dbReference type="ARBA" id="ARBA00008883"/>
    </source>
</evidence>
<keyword evidence="21" id="KW-1185">Reference proteome</keyword>
<comment type="catalytic activity">
    <reaction evidence="16">
        <text>L-tyrosyl-[protein] + ATP = O-phospho-L-tyrosyl-[protein] + ADP + H(+)</text>
        <dbReference type="Rhea" id="RHEA:10596"/>
        <dbReference type="Rhea" id="RHEA-COMP:10136"/>
        <dbReference type="Rhea" id="RHEA-COMP:20101"/>
        <dbReference type="ChEBI" id="CHEBI:15378"/>
        <dbReference type="ChEBI" id="CHEBI:30616"/>
        <dbReference type="ChEBI" id="CHEBI:46858"/>
        <dbReference type="ChEBI" id="CHEBI:61978"/>
        <dbReference type="ChEBI" id="CHEBI:456216"/>
        <dbReference type="EC" id="2.7.10.2"/>
    </reaction>
</comment>
<evidence type="ECO:0000256" key="1">
    <source>
        <dbReference type="ARBA" id="ARBA00004429"/>
    </source>
</evidence>
<evidence type="ECO:0000256" key="10">
    <source>
        <dbReference type="ARBA" id="ARBA00022741"/>
    </source>
</evidence>
<evidence type="ECO:0000256" key="6">
    <source>
        <dbReference type="ARBA" id="ARBA00022475"/>
    </source>
</evidence>
<evidence type="ECO:0000256" key="9">
    <source>
        <dbReference type="ARBA" id="ARBA00022692"/>
    </source>
</evidence>
<keyword evidence="15" id="KW-0829">Tyrosine-protein kinase</keyword>
<comment type="subcellular location">
    <subcellularLocation>
        <location evidence="1">Cell inner membrane</location>
        <topology evidence="1">Multi-pass membrane protein</topology>
    </subcellularLocation>
</comment>
<dbReference type="InterPro" id="IPR025669">
    <property type="entry name" value="AAA_dom"/>
</dbReference>
<evidence type="ECO:0000256" key="8">
    <source>
        <dbReference type="ARBA" id="ARBA00022679"/>
    </source>
</evidence>
<evidence type="ECO:0000256" key="5">
    <source>
        <dbReference type="ARBA" id="ARBA00011903"/>
    </source>
</evidence>
<comment type="similarity">
    <text evidence="3">Belongs to the CpsD/CapB family.</text>
</comment>
<comment type="caution">
    <text evidence="20">The sequence shown here is derived from an EMBL/GenBank/DDBJ whole genome shotgun (WGS) entry which is preliminary data.</text>
</comment>
<keyword evidence="11" id="KW-0418">Kinase</keyword>
<dbReference type="GO" id="GO:0005524">
    <property type="term" value="F:ATP binding"/>
    <property type="evidence" value="ECO:0007669"/>
    <property type="project" value="UniProtKB-KW"/>
</dbReference>
<dbReference type="GO" id="GO:0005886">
    <property type="term" value="C:plasma membrane"/>
    <property type="evidence" value="ECO:0007669"/>
    <property type="project" value="UniProtKB-SubCell"/>
</dbReference>
<dbReference type="AlphaFoldDB" id="A0A8J7KVP5"/>
<keyword evidence="14 17" id="KW-0472">Membrane</keyword>
<evidence type="ECO:0000256" key="17">
    <source>
        <dbReference type="SAM" id="Phobius"/>
    </source>
</evidence>
<evidence type="ECO:0000256" key="2">
    <source>
        <dbReference type="ARBA" id="ARBA00006683"/>
    </source>
</evidence>
<evidence type="ECO:0000259" key="18">
    <source>
        <dbReference type="Pfam" id="PF02706"/>
    </source>
</evidence>
<reference evidence="20" key="1">
    <citation type="submission" date="2020-12" db="EMBL/GenBank/DDBJ databases">
        <title>M. sibirica DSM 26468T genome.</title>
        <authorList>
            <person name="Thieme N."/>
            <person name="Rettenmaier R."/>
            <person name="Zverlov V."/>
            <person name="Liebl W."/>
        </authorList>
    </citation>
    <scope>NUCLEOTIDE SEQUENCE</scope>
    <source>
        <strain evidence="20">DSM 26468</strain>
    </source>
</reference>
<sequence length="470" mass="52962">MELTLEQTIKLLLKKIWFIVISIFAGLCVCYLISSYVMKPSYTASVQMYVNPNDTTSSANLNELNYAQKVVNTYIGFLQTKDFYSKIARESNLAYTPDYLKRMTTIEAVNNTEIFEISVTTNDPMDSFRLVEVMQDMVPVHIKNIKDTSKISIVDPVVIPTSPSSPNIILNTIIGGFIGLFGSVFLIILWEMFDVRVKSQEELAKRYQIPVLGVIPNFDKEKKKKITFRSFLSLLKRSKKSENEAICLNENTKFIITEAYKSFRTNLRFALRGNGCKKIVINSPNPEDGKSTTSVNLAITIAQTGSKVLLMDCDLRKGRIHSFTKVRSAPGISDALSGMVSENDVIQETKYKNLHVMSMGTIPPNPNELLVSVQMEEVLAKLEKVYDYILMDSPPINVVSDALSLVKLSSGVIIVVREGITTYPNIVSALNKYSFANANILGFVMNGVSFQHHNKKKSNYYYRNYKDKND</sequence>
<dbReference type="GO" id="GO:0004715">
    <property type="term" value="F:non-membrane spanning protein tyrosine kinase activity"/>
    <property type="evidence" value="ECO:0007669"/>
    <property type="project" value="UniProtKB-EC"/>
</dbReference>
<keyword evidence="9 17" id="KW-0812">Transmembrane</keyword>
<keyword evidence="8 20" id="KW-0808">Transferase</keyword>
<evidence type="ECO:0000313" key="20">
    <source>
        <dbReference type="EMBL" id="MBH1939402.1"/>
    </source>
</evidence>
<dbReference type="GO" id="GO:0042802">
    <property type="term" value="F:identical protein binding"/>
    <property type="evidence" value="ECO:0007669"/>
    <property type="project" value="UniProtKB-ARBA"/>
</dbReference>
<organism evidence="20 21">
    <name type="scientific">Mobilitalea sibirica</name>
    <dbReference type="NCBI Taxonomy" id="1462919"/>
    <lineage>
        <taxon>Bacteria</taxon>
        <taxon>Bacillati</taxon>
        <taxon>Bacillota</taxon>
        <taxon>Clostridia</taxon>
        <taxon>Lachnospirales</taxon>
        <taxon>Lachnospiraceae</taxon>
        <taxon>Mobilitalea</taxon>
    </lineage>
</organism>
<gene>
    <name evidence="20" type="ORF">I5677_00680</name>
</gene>